<evidence type="ECO:0000256" key="8">
    <source>
        <dbReference type="PROSITE-ProRule" id="PRU01379"/>
    </source>
</evidence>
<dbReference type="Pfam" id="PF13620">
    <property type="entry name" value="CarboxypepD_reg"/>
    <property type="match status" value="2"/>
</dbReference>
<dbReference type="Proteomes" id="UP001652740">
    <property type="component" value="Unplaced"/>
</dbReference>
<feature type="active site" description="Proton donor/acceptor" evidence="8">
    <location>
        <position position="304"/>
    </location>
</feature>
<keyword evidence="9" id="KW-0812">Transmembrane</keyword>
<dbReference type="Pfam" id="PF00246">
    <property type="entry name" value="Peptidase_M14"/>
    <property type="match status" value="3"/>
</dbReference>
<dbReference type="PROSITE" id="PS00132">
    <property type="entry name" value="CARBOXYPEPT_ZN_1"/>
    <property type="match status" value="2"/>
</dbReference>
<evidence type="ECO:0000256" key="10">
    <source>
        <dbReference type="SAM" id="SignalP"/>
    </source>
</evidence>
<dbReference type="InterPro" id="IPR057247">
    <property type="entry name" value="CARBOXYPEPT_ZN_2"/>
</dbReference>
<feature type="domain" description="Peptidase M14" evidence="11">
    <location>
        <begin position="36"/>
        <end position="334"/>
    </location>
</feature>
<keyword evidence="10" id="KW-0732">Signal</keyword>
<sequence length="1400" mass="158701">MGSITHACTFVILTLFISECTPRSIEDDETFLAKPKYTTYKDLITLFDGLEKSYPNLARSYSIGESVAGRELLVLEITQDVNNVHPGRPAFKYVANMHGDESLGRQLVIYLAQYLLINYGKDERITRLVNTTDIHLMPSLNPDGFAESKIGCESQAKYVGRNNEAGVDLNRDFPDQFDKDRANTDEYLYKNRQPETRALIKWVLGKQFVLSGNLHGGAVVASYPYDDSVTGAECCEESLSPDNAVFKQLANSFASRHVEMRRGNTCPPDNFTDGLVNGAYWYGVKGGMQDFNYINSNCFEVTFELSCCKYPPPDKLPGFWAMNKEPLLAYIEQTHIGVKGFVLDEEGEPIKDAKISVEGINHTVKTTDLGEYWRLLTPGEYNITATAQGYAPSPTVTVKVPVNQTTAMTTNFTLQRRPRTADEHKRTQRDIDGISEPDFVHHNYLKMETYLRELNEKYPDITNLTSIGESVEGRKLYVLEVTRNPGIHIPGKPEFKYVANMHGNEVVGRELLLLLAKYLCQQYVAGDERVQRLLNTTRIHLMPTMNPDGYERAVVGDYSGTKGRSNGHHVDLNRNFPDQYGLTKSNANFEPETEAVMRWSQSIPFVLSANLHGGALVANYPFDGNQDMRGGHENPTTDNDLFVHLAHLYSDAHRKMHLARPCKDLPNEKFPGGITNGAKWYVLAGGMQDWNYMHTNDMELTLELGCTKFPPASDLPTYWQDNKEALLQYIEQVHKGVHGFVHSHIGHALANATISVSGRRHAVRSGRDGDYWRLLLPGTYNITAARDGYESVTEQIIVPENGSLSYNFTLMADDPQHWSSAYDFRVLDNVVNTRYHTPLELYAMLSDLENKYPDIAEFRSGDSLTTATFHQLKMTDQVGSPEENKFHIAIMSSFYGSQPLGQEMVLNFARHVATAYTIGEPIHQRLLQTTVLHFIPNLDILYEKLLKQFDSTDKCEVELLEEEFGDSLYNFLTNKNLNPLSNYTREKAFINMLTAEKYDLVLELASGTEDVAYPELSRGVYQKFAQKYQDYRNPSNKYDCTSSNINIVHGNLIDLLRERYNTPIISVGLSCCKMPVEEEIAWVWRNNLRGIMQFVELTKTGVMGYIKNEQGAPMRRAVLTVQYAGKEGEAADEESVRVSPNMAHYRALLPPGDYRVLVRCHNYRDQTFTWRVVDGVLKEKDIILQRENAESLPGGQYPELKVTDSDPNTIYITGLILDHDSQPLNNAQLKIFTLSSIKPISTNSSDEAGRFMLSVPKRYTGKEVLVSASVDGYVTKQKHIMTNSKDNWTQNVLFKLEKDDYVLGLPRLIFVMLAGVVGVGVVTLAAWCFSCRQRARESRREYLFAPLPSDDKRPLCEDTNYEIIRKPYYDVEDLPPSETDSEEEIVLLRSDREWKPVEQE</sequence>
<dbReference type="CDD" id="cd11308">
    <property type="entry name" value="Peptidase_M14NE-CP-C_like"/>
    <property type="match status" value="2"/>
</dbReference>
<dbReference type="PRINTS" id="PR00765">
    <property type="entry name" value="CRBOXYPTASEA"/>
</dbReference>
<organism evidence="12 13">
    <name type="scientific">Galleria mellonella</name>
    <name type="common">Greater wax moth</name>
    <dbReference type="NCBI Taxonomy" id="7137"/>
    <lineage>
        <taxon>Eukaryota</taxon>
        <taxon>Metazoa</taxon>
        <taxon>Ecdysozoa</taxon>
        <taxon>Arthropoda</taxon>
        <taxon>Hexapoda</taxon>
        <taxon>Insecta</taxon>
        <taxon>Pterygota</taxon>
        <taxon>Neoptera</taxon>
        <taxon>Endopterygota</taxon>
        <taxon>Lepidoptera</taxon>
        <taxon>Glossata</taxon>
        <taxon>Ditrysia</taxon>
        <taxon>Pyraloidea</taxon>
        <taxon>Pyralidae</taxon>
        <taxon>Galleriinae</taxon>
        <taxon>Galleria</taxon>
    </lineage>
</organism>
<feature type="active site" description="Proton donor/acceptor" evidence="8">
    <location>
        <position position="703"/>
    </location>
</feature>
<proteinExistence type="inferred from homology"/>
<dbReference type="GO" id="GO:0004180">
    <property type="term" value="F:carboxypeptidase activity"/>
    <property type="evidence" value="ECO:0007669"/>
    <property type="project" value="UniProtKB-KW"/>
</dbReference>
<comment type="cofactor">
    <cofactor evidence="1">
        <name>Zn(2+)</name>
        <dbReference type="ChEBI" id="CHEBI:29105"/>
    </cofactor>
</comment>
<dbReference type="Gene3D" id="3.40.630.10">
    <property type="entry name" value="Zn peptidases"/>
    <property type="match status" value="4"/>
</dbReference>
<evidence type="ECO:0000313" key="12">
    <source>
        <dbReference type="Proteomes" id="UP001652740"/>
    </source>
</evidence>
<feature type="domain" description="Peptidase M14" evidence="11">
    <location>
        <begin position="834"/>
        <end position="1098"/>
    </location>
</feature>
<dbReference type="PANTHER" id="PTHR11532">
    <property type="entry name" value="PROTEASE M14 CARBOXYPEPTIDASE"/>
    <property type="match status" value="1"/>
</dbReference>
<protein>
    <submittedName>
        <fullName evidence="13">Carboxypeptidase D isoform X1</fullName>
    </submittedName>
</protein>
<dbReference type="PANTHER" id="PTHR11532:SF62">
    <property type="entry name" value="CARBOXYPEPTIDASE D"/>
    <property type="match status" value="1"/>
</dbReference>
<keyword evidence="6" id="KW-0862">Zinc</keyword>
<evidence type="ECO:0000313" key="13">
    <source>
        <dbReference type="RefSeq" id="XP_052752080.1"/>
    </source>
</evidence>
<comment type="similarity">
    <text evidence="2 8">Belongs to the peptidase M14 family.</text>
</comment>
<evidence type="ECO:0000256" key="2">
    <source>
        <dbReference type="ARBA" id="ARBA00005988"/>
    </source>
</evidence>
<name>A0ABM3MLF3_GALME</name>
<dbReference type="InterPro" id="IPR008969">
    <property type="entry name" value="CarboxyPept-like_regulatory"/>
</dbReference>
<feature type="chain" id="PRO_5045273379" evidence="10">
    <location>
        <begin position="23"/>
        <end position="1400"/>
    </location>
</feature>
<keyword evidence="4" id="KW-0479">Metal-binding</keyword>
<feature type="transmembrane region" description="Helical" evidence="9">
    <location>
        <begin position="1308"/>
        <end position="1330"/>
    </location>
</feature>
<keyword evidence="9" id="KW-1133">Transmembrane helix</keyword>
<evidence type="ECO:0000256" key="5">
    <source>
        <dbReference type="ARBA" id="ARBA00022801"/>
    </source>
</evidence>
<evidence type="ECO:0000256" key="4">
    <source>
        <dbReference type="ARBA" id="ARBA00022723"/>
    </source>
</evidence>
<dbReference type="InterPro" id="IPR057246">
    <property type="entry name" value="CARBOXYPEPT_ZN_1"/>
</dbReference>
<dbReference type="InterPro" id="IPR050753">
    <property type="entry name" value="Peptidase_M14_domain"/>
</dbReference>
<keyword evidence="12" id="KW-1185">Reference proteome</keyword>
<dbReference type="PROSITE" id="PS00133">
    <property type="entry name" value="CARBOXYPEPT_ZN_2"/>
    <property type="match status" value="2"/>
</dbReference>
<evidence type="ECO:0000259" key="11">
    <source>
        <dbReference type="PROSITE" id="PS52035"/>
    </source>
</evidence>
<dbReference type="Gene3D" id="2.60.40.1120">
    <property type="entry name" value="Carboxypeptidase-like, regulatory domain"/>
    <property type="match status" value="3"/>
</dbReference>
<keyword evidence="5" id="KW-0378">Hydrolase</keyword>
<accession>A0ABM3MLF3</accession>
<feature type="domain" description="Peptidase M14" evidence="11">
    <location>
        <begin position="440"/>
        <end position="733"/>
    </location>
</feature>
<keyword evidence="7" id="KW-0325">Glycoprotein</keyword>
<evidence type="ECO:0000256" key="6">
    <source>
        <dbReference type="ARBA" id="ARBA00022833"/>
    </source>
</evidence>
<keyword evidence="9" id="KW-0472">Membrane</keyword>
<gene>
    <name evidence="13" type="primary">LOC113515242</name>
</gene>
<evidence type="ECO:0000256" key="9">
    <source>
        <dbReference type="SAM" id="Phobius"/>
    </source>
</evidence>
<evidence type="ECO:0000256" key="1">
    <source>
        <dbReference type="ARBA" id="ARBA00001947"/>
    </source>
</evidence>
<dbReference type="SMART" id="SM00631">
    <property type="entry name" value="Zn_pept"/>
    <property type="match status" value="2"/>
</dbReference>
<keyword evidence="3 13" id="KW-0645">Protease</keyword>
<evidence type="ECO:0000256" key="7">
    <source>
        <dbReference type="ARBA" id="ARBA00023180"/>
    </source>
</evidence>
<dbReference type="InterPro" id="IPR000834">
    <property type="entry name" value="Peptidase_M14"/>
</dbReference>
<dbReference type="RefSeq" id="XP_052752080.1">
    <property type="nucleotide sequence ID" value="XM_052896120.1"/>
</dbReference>
<evidence type="ECO:0000256" key="3">
    <source>
        <dbReference type="ARBA" id="ARBA00022645"/>
    </source>
</evidence>
<dbReference type="CDD" id="cd03868">
    <property type="entry name" value="M14_CPD_I"/>
    <property type="match status" value="1"/>
</dbReference>
<reference evidence="13" key="1">
    <citation type="submission" date="2025-08" db="UniProtKB">
        <authorList>
            <consortium name="RefSeq"/>
        </authorList>
    </citation>
    <scope>IDENTIFICATION</scope>
    <source>
        <tissue evidence="13">Whole larvae</tissue>
    </source>
</reference>
<dbReference type="SUPFAM" id="SSF53187">
    <property type="entry name" value="Zn-dependent exopeptidases"/>
    <property type="match status" value="3"/>
</dbReference>
<dbReference type="GeneID" id="113515242"/>
<keyword evidence="3 13" id="KW-0121">Carboxypeptidase</keyword>
<feature type="signal peptide" evidence="10">
    <location>
        <begin position="1"/>
        <end position="22"/>
    </location>
</feature>
<comment type="caution">
    <text evidence="8">Lacks conserved residue(s) required for the propagation of feature annotation.</text>
</comment>
<dbReference type="PROSITE" id="PS52035">
    <property type="entry name" value="PEPTIDASE_M14"/>
    <property type="match status" value="3"/>
</dbReference>
<dbReference type="CDD" id="cd03858">
    <property type="entry name" value="M14_CP_N-E_like"/>
    <property type="match status" value="1"/>
</dbReference>
<dbReference type="SUPFAM" id="SSF49464">
    <property type="entry name" value="Carboxypeptidase regulatory domain-like"/>
    <property type="match status" value="4"/>
</dbReference>